<proteinExistence type="predicted"/>
<evidence type="ECO:0000256" key="1">
    <source>
        <dbReference type="ARBA" id="ARBA00023015"/>
    </source>
</evidence>
<keyword evidence="2" id="KW-0238">DNA-binding</keyword>
<evidence type="ECO:0000256" key="2">
    <source>
        <dbReference type="ARBA" id="ARBA00023125"/>
    </source>
</evidence>
<evidence type="ECO:0000313" key="6">
    <source>
        <dbReference type="Proteomes" id="UP000001353"/>
    </source>
</evidence>
<organism evidence="5 6">
    <name type="scientific">Roseobacter litoralis (strain ATCC 49566 / DSM 6996 / JCM 21268 / NBRC 15278 / OCh 149)</name>
    <dbReference type="NCBI Taxonomy" id="391595"/>
    <lineage>
        <taxon>Bacteria</taxon>
        <taxon>Pseudomonadati</taxon>
        <taxon>Pseudomonadota</taxon>
        <taxon>Alphaproteobacteria</taxon>
        <taxon>Rhodobacterales</taxon>
        <taxon>Roseobacteraceae</taxon>
        <taxon>Roseobacter</taxon>
    </lineage>
</organism>
<evidence type="ECO:0000313" key="5">
    <source>
        <dbReference type="EMBL" id="AEI95559.1"/>
    </source>
</evidence>
<accession>F7ZB17</accession>
<dbReference type="InterPro" id="IPR005143">
    <property type="entry name" value="TF_LuxR_autoind-bd_dom"/>
</dbReference>
<dbReference type="AlphaFoldDB" id="F7ZB17"/>
<feature type="domain" description="Transcription factor LuxR-like autoinducer-binding" evidence="4">
    <location>
        <begin position="61"/>
        <end position="205"/>
    </location>
</feature>
<dbReference type="STRING" id="391595.RLO149_c036220"/>
<keyword evidence="3" id="KW-0804">Transcription</keyword>
<dbReference type="Proteomes" id="UP000001353">
    <property type="component" value="Chromosome"/>
</dbReference>
<keyword evidence="6" id="KW-1185">Reference proteome</keyword>
<protein>
    <submittedName>
        <fullName evidence="5">Autoinducer-binding protein</fullName>
    </submittedName>
</protein>
<dbReference type="HOGENOM" id="CLU_871204_0_0_5"/>
<reference evidence="5 6" key="1">
    <citation type="journal article" date="2011" name="BMC Genomics">
        <title>Comparative genome analysis and genome-guided physiological analysis of Roseobacter litoralis.</title>
        <authorList>
            <person name="Kalhoefer D."/>
            <person name="Thole S."/>
            <person name="Voget S."/>
            <person name="Lehmann R."/>
            <person name="Liesegang H."/>
            <person name="Wollher A."/>
            <person name="Daniel R."/>
            <person name="Simon M."/>
            <person name="Brinkhoff T."/>
        </authorList>
    </citation>
    <scope>NUCLEOTIDE SEQUENCE [LARGE SCALE GENOMIC DNA]</scope>
    <source>
        <strain evidence="6">ATCC 49566 / DSM 6996 / JCM 21268 / NBRC 15278 / OCh 149</strain>
    </source>
</reference>
<dbReference type="GO" id="GO:0003677">
    <property type="term" value="F:DNA binding"/>
    <property type="evidence" value="ECO:0007669"/>
    <property type="project" value="UniProtKB-KW"/>
</dbReference>
<dbReference type="EMBL" id="CP002623">
    <property type="protein sequence ID" value="AEI95559.1"/>
    <property type="molecule type" value="Genomic_DNA"/>
</dbReference>
<dbReference type="RefSeq" id="WP_013963450.1">
    <property type="nucleotide sequence ID" value="NC_015730.1"/>
</dbReference>
<name>F7ZB17_ROSLO</name>
<dbReference type="Pfam" id="PF03472">
    <property type="entry name" value="Autoind_bind"/>
    <property type="match status" value="1"/>
</dbReference>
<sequence length="341" mass="38437">MMKHWVRTVCENPVWGDQDRSSNAMEGINRIIQLIENSDVHLLRTEELEQICDHLVDTVDLEELSELMWRAATSTGFQNFAIFVLHQGQGSSFKSRICTSFHDEWIARYIQSNYQYVDPVMSKASISDDWFLYSDLAGTAPAVECFWRDAEKHRIGRNGVCFPMTRSDGTRVAVSFTTLNTNTAVEEAVRLNGYDLRFIAESAVDAFCYAASDSSLENDTLTVDELRFLHVLATSADPEEALKITPSFGSNKSLQVSIRKKLSVDTVYQAVAIAASRNWFNTLPYDTKEILKTFNTLSGVESTDHQLSSKYYEGSALQQSQPQYSGFSEEIGLECENDSND</sequence>
<evidence type="ECO:0000256" key="3">
    <source>
        <dbReference type="ARBA" id="ARBA00023163"/>
    </source>
</evidence>
<dbReference type="KEGG" id="rli:RLO149_c036220"/>
<dbReference type="Gene3D" id="3.30.450.80">
    <property type="entry name" value="Transcription factor LuxR-like, autoinducer-binding domain"/>
    <property type="match status" value="1"/>
</dbReference>
<gene>
    <name evidence="5" type="ordered locus">RLO149_c036220</name>
</gene>
<dbReference type="SUPFAM" id="SSF75516">
    <property type="entry name" value="Pheromone-binding domain of LuxR-like quorum-sensing transcription factors"/>
    <property type="match status" value="1"/>
</dbReference>
<dbReference type="InterPro" id="IPR036693">
    <property type="entry name" value="TF_LuxR_autoind-bd_dom_sf"/>
</dbReference>
<evidence type="ECO:0000259" key="4">
    <source>
        <dbReference type="Pfam" id="PF03472"/>
    </source>
</evidence>
<keyword evidence="1" id="KW-0805">Transcription regulation</keyword>